<evidence type="ECO:0000313" key="4">
    <source>
        <dbReference type="EMBL" id="MFC5661570.1"/>
    </source>
</evidence>
<evidence type="ECO:0008006" key="6">
    <source>
        <dbReference type="Google" id="ProtNLM"/>
    </source>
</evidence>
<feature type="compositionally biased region" description="Basic and acidic residues" evidence="1">
    <location>
        <begin position="273"/>
        <end position="283"/>
    </location>
</feature>
<feature type="region of interest" description="Disordered" evidence="1">
    <location>
        <begin position="273"/>
        <end position="332"/>
    </location>
</feature>
<keyword evidence="2" id="KW-0472">Membrane</keyword>
<dbReference type="SUPFAM" id="SSF75011">
    <property type="entry name" value="3-carboxy-cis,cis-mucoante lactonizing enzyme"/>
    <property type="match status" value="1"/>
</dbReference>
<protein>
    <recommendedName>
        <fullName evidence="6">WD40 repeat domain-containing protein</fullName>
    </recommendedName>
</protein>
<evidence type="ECO:0000256" key="2">
    <source>
        <dbReference type="SAM" id="Phobius"/>
    </source>
</evidence>
<proteinExistence type="predicted"/>
<comment type="caution">
    <text evidence="4">The sequence shown here is derived from an EMBL/GenBank/DDBJ whole genome shotgun (WGS) entry which is preliminary data.</text>
</comment>
<accession>A0ABW0WZ73</accession>
<evidence type="ECO:0000313" key="5">
    <source>
        <dbReference type="Proteomes" id="UP001595975"/>
    </source>
</evidence>
<reference evidence="5" key="1">
    <citation type="journal article" date="2019" name="Int. J. Syst. Evol. Microbiol.">
        <title>The Global Catalogue of Microorganisms (GCM) 10K type strain sequencing project: providing services to taxonomists for standard genome sequencing and annotation.</title>
        <authorList>
            <consortium name="The Broad Institute Genomics Platform"/>
            <consortium name="The Broad Institute Genome Sequencing Center for Infectious Disease"/>
            <person name="Wu L."/>
            <person name="Ma J."/>
        </authorList>
    </citation>
    <scope>NUCLEOTIDE SEQUENCE [LARGE SCALE GENOMIC DNA]</scope>
    <source>
        <strain evidence="5">CGMCC 4.1437</strain>
    </source>
</reference>
<keyword evidence="2" id="KW-1133">Transmembrane helix</keyword>
<dbReference type="Proteomes" id="UP001595975">
    <property type="component" value="Unassembled WGS sequence"/>
</dbReference>
<dbReference type="EMBL" id="JBHSOF010000001">
    <property type="protein sequence ID" value="MFC5661570.1"/>
    <property type="molecule type" value="Genomic_DNA"/>
</dbReference>
<feature type="signal peptide" evidence="3">
    <location>
        <begin position="1"/>
        <end position="24"/>
    </location>
</feature>
<sequence>MRTTRLPAVLLAAACVTGATTATATGAAPAAAAADPAGQAFTIGDPRITESSGLAASSRHPGVVWTHNDSDDGPYVYAVDPQGRTVATVTLRGIEPRDVEAISLGPDGRLYLGDIGDNLGGKWPEVWIYAFAEPAELRDQTVEVTRYKVRYEDGPRDAEALMVDPATGRVYIASKKQGGAGLYQGPEKLSPTGVNTFRRIADVPWTTDGSFSPDGTRLVLRGYFAATLYRWKDGAPSELGPLSTPFQRQGESVTFTADGRALLYGSEGKDSPVWRAPLDDKQLPDTVAPLRGPDPIPSGPASAPASGGASGEAAPPSAGSAPSSTAAGSPADTGDKVLGVAFLLAIAGAVFGLRRKKRDG</sequence>
<feature type="transmembrane region" description="Helical" evidence="2">
    <location>
        <begin position="337"/>
        <end position="353"/>
    </location>
</feature>
<keyword evidence="2" id="KW-0812">Transmembrane</keyword>
<evidence type="ECO:0000256" key="3">
    <source>
        <dbReference type="SAM" id="SignalP"/>
    </source>
</evidence>
<feature type="compositionally biased region" description="Low complexity" evidence="1">
    <location>
        <begin position="299"/>
        <end position="331"/>
    </location>
</feature>
<keyword evidence="3" id="KW-0732">Signal</keyword>
<evidence type="ECO:0000256" key="1">
    <source>
        <dbReference type="SAM" id="MobiDB-lite"/>
    </source>
</evidence>
<name>A0ABW0WZ73_9ACTN</name>
<keyword evidence="5" id="KW-1185">Reference proteome</keyword>
<gene>
    <name evidence="4" type="ORF">ACFP3U_01090</name>
</gene>
<organism evidence="4 5">
    <name type="scientific">Kitasatospora misakiensis</name>
    <dbReference type="NCBI Taxonomy" id="67330"/>
    <lineage>
        <taxon>Bacteria</taxon>
        <taxon>Bacillati</taxon>
        <taxon>Actinomycetota</taxon>
        <taxon>Actinomycetes</taxon>
        <taxon>Kitasatosporales</taxon>
        <taxon>Streptomycetaceae</taxon>
        <taxon>Kitasatospora</taxon>
    </lineage>
</organism>
<dbReference type="RefSeq" id="WP_380223304.1">
    <property type="nucleotide sequence ID" value="NZ_JBHSOF010000001.1"/>
</dbReference>
<feature type="chain" id="PRO_5046006984" description="WD40 repeat domain-containing protein" evidence="3">
    <location>
        <begin position="25"/>
        <end position="360"/>
    </location>
</feature>